<proteinExistence type="predicted"/>
<dbReference type="InterPro" id="IPR011652">
    <property type="entry name" value="MORN_2"/>
</dbReference>
<sequence length="373" mass="43991">MEALKRFIWLVLLLFSSNAMAQTTRYAEPAANGYIRLFFDHKYYLVDKNCQYKSIERVAQFDDAKLQFDGPFKDFNSWGKLILEGHYLNGKKEGTFKAYHPNGQLKWEVDYKNNFPSGQWKYYYPDGKPMLVLYYDTLHNFTIQQYWNRAGEHKVVDGNGEYVIRAPIVGYTDQGFRSYSRSGKLANGKPHGVWFTHGQWRENETGALLFVERFKDGQQQSVYYEEPYVTEYLDEDDFSFIPTEHFPFAEVGQKHECNFDNYSGFLEYTKKKFSFLIESLPLERNHREMQIAVLYVVGKNGEPIDAKVVEEPQNLNTREKRRLIEIFESMNYFIPSMLDEEPIKDNITITLTLHQEDDEIVMTGFNLKREKGY</sequence>
<keyword evidence="1" id="KW-0732">Signal</keyword>
<dbReference type="RefSeq" id="WP_345065544.1">
    <property type="nucleotide sequence ID" value="NZ_BAABGR010000009.1"/>
</dbReference>
<dbReference type="Proteomes" id="UP001500394">
    <property type="component" value="Unassembled WGS sequence"/>
</dbReference>
<dbReference type="Gene3D" id="2.20.110.10">
    <property type="entry name" value="Histone H3 K4-specific methyltransferase SET7/9 N-terminal domain"/>
    <property type="match status" value="1"/>
</dbReference>
<evidence type="ECO:0000313" key="3">
    <source>
        <dbReference type="Proteomes" id="UP001500394"/>
    </source>
</evidence>
<name>A0ABP8QZ45_9SPHI</name>
<dbReference type="Pfam" id="PF07661">
    <property type="entry name" value="MORN_2"/>
    <property type="match status" value="2"/>
</dbReference>
<evidence type="ECO:0000256" key="1">
    <source>
        <dbReference type="SAM" id="SignalP"/>
    </source>
</evidence>
<dbReference type="EMBL" id="BAABGR010000009">
    <property type="protein sequence ID" value="GAA4513798.1"/>
    <property type="molecule type" value="Genomic_DNA"/>
</dbReference>
<protein>
    <recommendedName>
        <fullName evidence="4">MORN repeat variant</fullName>
    </recommendedName>
</protein>
<feature type="chain" id="PRO_5047005559" description="MORN repeat variant" evidence="1">
    <location>
        <begin position="22"/>
        <end position="373"/>
    </location>
</feature>
<comment type="caution">
    <text evidence="2">The sequence shown here is derived from an EMBL/GenBank/DDBJ whole genome shotgun (WGS) entry which is preliminary data.</text>
</comment>
<accession>A0ABP8QZ45</accession>
<evidence type="ECO:0008006" key="4">
    <source>
        <dbReference type="Google" id="ProtNLM"/>
    </source>
</evidence>
<evidence type="ECO:0000313" key="2">
    <source>
        <dbReference type="EMBL" id="GAA4513798.1"/>
    </source>
</evidence>
<keyword evidence="3" id="KW-1185">Reference proteome</keyword>
<organism evidence="2 3">
    <name type="scientific">Sphingobacterium thermophilum</name>
    <dbReference type="NCBI Taxonomy" id="768534"/>
    <lineage>
        <taxon>Bacteria</taxon>
        <taxon>Pseudomonadati</taxon>
        <taxon>Bacteroidota</taxon>
        <taxon>Sphingobacteriia</taxon>
        <taxon>Sphingobacteriales</taxon>
        <taxon>Sphingobacteriaceae</taxon>
        <taxon>Sphingobacterium</taxon>
    </lineage>
</organism>
<dbReference type="SUPFAM" id="SSF82185">
    <property type="entry name" value="Histone H3 K4-specific methyltransferase SET7/9 N-terminal domain"/>
    <property type="match status" value="1"/>
</dbReference>
<feature type="signal peptide" evidence="1">
    <location>
        <begin position="1"/>
        <end position="21"/>
    </location>
</feature>
<reference evidence="3" key="1">
    <citation type="journal article" date="2019" name="Int. J. Syst. Evol. Microbiol.">
        <title>The Global Catalogue of Microorganisms (GCM) 10K type strain sequencing project: providing services to taxonomists for standard genome sequencing and annotation.</title>
        <authorList>
            <consortium name="The Broad Institute Genomics Platform"/>
            <consortium name="The Broad Institute Genome Sequencing Center for Infectious Disease"/>
            <person name="Wu L."/>
            <person name="Ma J."/>
        </authorList>
    </citation>
    <scope>NUCLEOTIDE SEQUENCE [LARGE SCALE GENOMIC DNA]</scope>
    <source>
        <strain evidence="3">JCM 17858</strain>
    </source>
</reference>
<gene>
    <name evidence="2" type="ORF">GCM10023173_09810</name>
</gene>